<name>A0AAN9M4G5_CANGL</name>
<protein>
    <submittedName>
        <fullName evidence="1">Uncharacterized protein</fullName>
    </submittedName>
</protein>
<gene>
    <name evidence="1" type="ORF">VNO77_15564</name>
</gene>
<comment type="caution">
    <text evidence="1">The sequence shown here is derived from an EMBL/GenBank/DDBJ whole genome shotgun (WGS) entry which is preliminary data.</text>
</comment>
<dbReference type="EMBL" id="JAYMYQ010000003">
    <property type="protein sequence ID" value="KAK7345113.1"/>
    <property type="molecule type" value="Genomic_DNA"/>
</dbReference>
<evidence type="ECO:0000313" key="1">
    <source>
        <dbReference type="EMBL" id="KAK7345113.1"/>
    </source>
</evidence>
<dbReference type="AlphaFoldDB" id="A0AAN9M4G5"/>
<sequence>MHDSNAFERAKYSSLKHNILGLILRHLRQRQCWSEGNSSHGIERALGLCGYMPAWGWAKWSCMVFLKLPLHALNITTARSLCRVKMLIPAARYMNLGSIYLVFLTEDSSKTVEVRMRFSCQGTISNQASLYPSNSSEFLRRQRQVLKDTNLRSIDVKIFPLLLEFHIAPLNRQPGGQEPFLPSVFKIFFSLFVEVCDRKSHPRL</sequence>
<proteinExistence type="predicted"/>
<keyword evidence="2" id="KW-1185">Reference proteome</keyword>
<organism evidence="1 2">
    <name type="scientific">Canavalia gladiata</name>
    <name type="common">Sword bean</name>
    <name type="synonym">Dolichos gladiatus</name>
    <dbReference type="NCBI Taxonomy" id="3824"/>
    <lineage>
        <taxon>Eukaryota</taxon>
        <taxon>Viridiplantae</taxon>
        <taxon>Streptophyta</taxon>
        <taxon>Embryophyta</taxon>
        <taxon>Tracheophyta</taxon>
        <taxon>Spermatophyta</taxon>
        <taxon>Magnoliopsida</taxon>
        <taxon>eudicotyledons</taxon>
        <taxon>Gunneridae</taxon>
        <taxon>Pentapetalae</taxon>
        <taxon>rosids</taxon>
        <taxon>fabids</taxon>
        <taxon>Fabales</taxon>
        <taxon>Fabaceae</taxon>
        <taxon>Papilionoideae</taxon>
        <taxon>50 kb inversion clade</taxon>
        <taxon>NPAAA clade</taxon>
        <taxon>indigoferoid/millettioid clade</taxon>
        <taxon>Phaseoleae</taxon>
        <taxon>Canavalia</taxon>
    </lineage>
</organism>
<accession>A0AAN9M4G5</accession>
<reference evidence="1 2" key="1">
    <citation type="submission" date="2024-01" db="EMBL/GenBank/DDBJ databases">
        <title>The genomes of 5 underutilized Papilionoideae crops provide insights into root nodulation and disease resistanc.</title>
        <authorList>
            <person name="Jiang F."/>
        </authorList>
    </citation>
    <scope>NUCLEOTIDE SEQUENCE [LARGE SCALE GENOMIC DNA]</scope>
    <source>
        <strain evidence="1">LVBAO_FW01</strain>
        <tissue evidence="1">Leaves</tissue>
    </source>
</reference>
<dbReference type="Proteomes" id="UP001367508">
    <property type="component" value="Unassembled WGS sequence"/>
</dbReference>
<evidence type="ECO:0000313" key="2">
    <source>
        <dbReference type="Proteomes" id="UP001367508"/>
    </source>
</evidence>